<keyword evidence="2" id="KW-1185">Reference proteome</keyword>
<gene>
    <name evidence="1" type="ORF">ACFQ3C_07585</name>
</gene>
<protein>
    <submittedName>
        <fullName evidence="1">Uncharacterized protein</fullName>
    </submittedName>
</protein>
<comment type="caution">
    <text evidence="1">The sequence shown here is derived from an EMBL/GenBank/DDBJ whole genome shotgun (WGS) entry which is preliminary data.</text>
</comment>
<dbReference type="Proteomes" id="UP001597151">
    <property type="component" value="Unassembled WGS sequence"/>
</dbReference>
<organism evidence="1 2">
    <name type="scientific">Seohaeicola saemankumensis</name>
    <dbReference type="NCBI Taxonomy" id="481181"/>
    <lineage>
        <taxon>Bacteria</taxon>
        <taxon>Pseudomonadati</taxon>
        <taxon>Pseudomonadota</taxon>
        <taxon>Alphaproteobacteria</taxon>
        <taxon>Rhodobacterales</taxon>
        <taxon>Roseobacteraceae</taxon>
        <taxon>Seohaeicola</taxon>
    </lineage>
</organism>
<dbReference type="EMBL" id="JBHTKR010000003">
    <property type="protein sequence ID" value="MFD1194527.1"/>
    <property type="molecule type" value="Genomic_DNA"/>
</dbReference>
<dbReference type="RefSeq" id="WP_380790115.1">
    <property type="nucleotide sequence ID" value="NZ_JBHTKR010000003.1"/>
</dbReference>
<sequence length="87" mass="9240">MTNKDFGGPQAIRMILDRMPAGPAALQDDGLAVIAHLRDAPVAALARHRFTQAEIDAITDLMMAHFEAGGLVADTAIDHLVAHSVPE</sequence>
<name>A0ABW3TCT9_9RHOB</name>
<evidence type="ECO:0000313" key="1">
    <source>
        <dbReference type="EMBL" id="MFD1194527.1"/>
    </source>
</evidence>
<evidence type="ECO:0000313" key="2">
    <source>
        <dbReference type="Proteomes" id="UP001597151"/>
    </source>
</evidence>
<accession>A0ABW3TCT9</accession>
<proteinExistence type="predicted"/>
<reference evidence="2" key="1">
    <citation type="journal article" date="2019" name="Int. J. Syst. Evol. Microbiol.">
        <title>The Global Catalogue of Microorganisms (GCM) 10K type strain sequencing project: providing services to taxonomists for standard genome sequencing and annotation.</title>
        <authorList>
            <consortium name="The Broad Institute Genomics Platform"/>
            <consortium name="The Broad Institute Genome Sequencing Center for Infectious Disease"/>
            <person name="Wu L."/>
            <person name="Ma J."/>
        </authorList>
    </citation>
    <scope>NUCLEOTIDE SEQUENCE [LARGE SCALE GENOMIC DNA]</scope>
    <source>
        <strain evidence="2">CCUG 55328</strain>
    </source>
</reference>